<accession>A0ACC2WSX7</accession>
<evidence type="ECO:0000313" key="1">
    <source>
        <dbReference type="EMBL" id="KAJ9113642.1"/>
    </source>
</evidence>
<evidence type="ECO:0000313" key="2">
    <source>
        <dbReference type="Proteomes" id="UP001243375"/>
    </source>
</evidence>
<name>A0ACC2WSX7_9TREE</name>
<protein>
    <submittedName>
        <fullName evidence="1">Uncharacterized protein</fullName>
    </submittedName>
</protein>
<gene>
    <name evidence="1" type="ORF">QFC22_005950</name>
</gene>
<dbReference type="EMBL" id="JASBWU010000021">
    <property type="protein sequence ID" value="KAJ9113642.1"/>
    <property type="molecule type" value="Genomic_DNA"/>
</dbReference>
<reference evidence="1" key="1">
    <citation type="submission" date="2023-04" db="EMBL/GenBank/DDBJ databases">
        <title>Draft Genome sequencing of Naganishia species isolated from polar environments using Oxford Nanopore Technology.</title>
        <authorList>
            <person name="Leo P."/>
            <person name="Venkateswaran K."/>
        </authorList>
    </citation>
    <scope>NUCLEOTIDE SEQUENCE</scope>
    <source>
        <strain evidence="1">MNA-CCFEE 5425</strain>
    </source>
</reference>
<organism evidence="1 2">
    <name type="scientific">Naganishia vaughanmartiniae</name>
    <dbReference type="NCBI Taxonomy" id="1424756"/>
    <lineage>
        <taxon>Eukaryota</taxon>
        <taxon>Fungi</taxon>
        <taxon>Dikarya</taxon>
        <taxon>Basidiomycota</taxon>
        <taxon>Agaricomycotina</taxon>
        <taxon>Tremellomycetes</taxon>
        <taxon>Filobasidiales</taxon>
        <taxon>Filobasidiaceae</taxon>
        <taxon>Naganishia</taxon>
    </lineage>
</organism>
<keyword evidence="2" id="KW-1185">Reference proteome</keyword>
<comment type="caution">
    <text evidence="1">The sequence shown here is derived from an EMBL/GenBank/DDBJ whole genome shotgun (WGS) entry which is preliminary data.</text>
</comment>
<proteinExistence type="predicted"/>
<dbReference type="Proteomes" id="UP001243375">
    <property type="component" value="Unassembled WGS sequence"/>
</dbReference>
<sequence>MSTVAEVNESGFKAGTILHELAQTWEGSSAEEKQAIVKKTNGVFQMNIKNKEGKEVSWVIDAKEKGQVTKGAAKKAGMSCFRRIYAGVCLTNVIILFACFPILSPVAADDNDDGP</sequence>